<dbReference type="Pfam" id="PF07922">
    <property type="entry name" value="Glyco_transf_52"/>
    <property type="match status" value="1"/>
</dbReference>
<dbReference type="EMBL" id="UGPN01000002">
    <property type="protein sequence ID" value="STY64560.1"/>
    <property type="molecule type" value="Genomic_DNA"/>
</dbReference>
<accession>A0A378N849</accession>
<keyword evidence="1" id="KW-0808">Transferase</keyword>
<evidence type="ECO:0000313" key="2">
    <source>
        <dbReference type="Proteomes" id="UP000254802"/>
    </source>
</evidence>
<evidence type="ECO:0000313" key="1">
    <source>
        <dbReference type="EMBL" id="STY64560.1"/>
    </source>
</evidence>
<protein>
    <submittedName>
        <fullName evidence="1">Glycosyltransferase family 52</fullName>
    </submittedName>
</protein>
<name>A0A378N849_MANHA</name>
<dbReference type="Proteomes" id="UP000254802">
    <property type="component" value="Unassembled WGS sequence"/>
</dbReference>
<proteinExistence type="predicted"/>
<organism evidence="1 2">
    <name type="scientific">Mannheimia haemolytica</name>
    <name type="common">Pasteurella haemolytica</name>
    <dbReference type="NCBI Taxonomy" id="75985"/>
    <lineage>
        <taxon>Bacteria</taxon>
        <taxon>Pseudomonadati</taxon>
        <taxon>Pseudomonadota</taxon>
        <taxon>Gammaproteobacteria</taxon>
        <taxon>Pasteurellales</taxon>
        <taxon>Pasteurellaceae</taxon>
        <taxon>Mannheimia</taxon>
    </lineage>
</organism>
<dbReference type="AlphaFoldDB" id="A0A378N849"/>
<gene>
    <name evidence="1" type="ORF">NCTC10638_03742</name>
</gene>
<sequence>MQQHSERIQLLKEIIYLKRTFGGKKFNKVFLANINELEIQFLLSAISFQELNTFDDGTANIVQNSIFYQAENIGLNRKLINFFFR</sequence>
<reference evidence="1 2" key="1">
    <citation type="submission" date="2018-06" db="EMBL/GenBank/DDBJ databases">
        <authorList>
            <consortium name="Pathogen Informatics"/>
            <person name="Doyle S."/>
        </authorList>
    </citation>
    <scope>NUCLEOTIDE SEQUENCE [LARGE SCALE GENOMIC DNA]</scope>
    <source>
        <strain evidence="1 2">NCTC10638</strain>
    </source>
</reference>
<dbReference type="GO" id="GO:0016740">
    <property type="term" value="F:transferase activity"/>
    <property type="evidence" value="ECO:0007669"/>
    <property type="project" value="UniProtKB-KW"/>
</dbReference>
<dbReference type="InterPro" id="IPR012477">
    <property type="entry name" value="Glyco_transf_52"/>
</dbReference>